<dbReference type="AlphaFoldDB" id="A0A4C1WYU4"/>
<organism evidence="1 2">
    <name type="scientific">Eumeta variegata</name>
    <name type="common">Bagworm moth</name>
    <name type="synonym">Eumeta japonica</name>
    <dbReference type="NCBI Taxonomy" id="151549"/>
    <lineage>
        <taxon>Eukaryota</taxon>
        <taxon>Metazoa</taxon>
        <taxon>Ecdysozoa</taxon>
        <taxon>Arthropoda</taxon>
        <taxon>Hexapoda</taxon>
        <taxon>Insecta</taxon>
        <taxon>Pterygota</taxon>
        <taxon>Neoptera</taxon>
        <taxon>Endopterygota</taxon>
        <taxon>Lepidoptera</taxon>
        <taxon>Glossata</taxon>
        <taxon>Ditrysia</taxon>
        <taxon>Tineoidea</taxon>
        <taxon>Psychidae</taxon>
        <taxon>Oiketicinae</taxon>
        <taxon>Eumeta</taxon>
    </lineage>
</organism>
<keyword evidence="2" id="KW-1185">Reference proteome</keyword>
<reference evidence="1 2" key="1">
    <citation type="journal article" date="2019" name="Commun. Biol.">
        <title>The bagworm genome reveals a unique fibroin gene that provides high tensile strength.</title>
        <authorList>
            <person name="Kono N."/>
            <person name="Nakamura H."/>
            <person name="Ohtoshi R."/>
            <person name="Tomita M."/>
            <person name="Numata K."/>
            <person name="Arakawa K."/>
        </authorList>
    </citation>
    <scope>NUCLEOTIDE SEQUENCE [LARGE SCALE GENOMIC DNA]</scope>
</reference>
<protein>
    <submittedName>
        <fullName evidence="1">Uncharacterized protein</fullName>
    </submittedName>
</protein>
<proteinExistence type="predicted"/>
<gene>
    <name evidence="1" type="ORF">EVAR_36808_1</name>
</gene>
<sequence length="94" mass="10555">MRSLSSTCGVSQKNKCRNSDVRERCGLNKGVVTRVERVPMASFQLHHQTLDNILRQCTRHGGSNELKLDGVASFYHEVPMTTSQLHHQITSMSS</sequence>
<dbReference type="OrthoDB" id="7501264at2759"/>
<accession>A0A4C1WYU4</accession>
<dbReference type="Proteomes" id="UP000299102">
    <property type="component" value="Unassembled WGS sequence"/>
</dbReference>
<comment type="caution">
    <text evidence="1">The sequence shown here is derived from an EMBL/GenBank/DDBJ whole genome shotgun (WGS) entry which is preliminary data.</text>
</comment>
<name>A0A4C1WYU4_EUMVA</name>
<evidence type="ECO:0000313" key="2">
    <source>
        <dbReference type="Proteomes" id="UP000299102"/>
    </source>
</evidence>
<dbReference type="EMBL" id="BGZK01000663">
    <property type="protein sequence ID" value="GBP55225.1"/>
    <property type="molecule type" value="Genomic_DNA"/>
</dbReference>
<evidence type="ECO:0000313" key="1">
    <source>
        <dbReference type="EMBL" id="GBP55225.1"/>
    </source>
</evidence>